<protein>
    <submittedName>
        <fullName evidence="2">Uncharacterized protein</fullName>
    </submittedName>
</protein>
<keyword evidence="3" id="KW-1185">Reference proteome</keyword>
<feature type="region of interest" description="Disordered" evidence="1">
    <location>
        <begin position="126"/>
        <end position="146"/>
    </location>
</feature>
<gene>
    <name evidence="2" type="ORF">PUR21_01480</name>
</gene>
<sequence length="146" mass="14616">MIIAIVAYVAPSAVQAHDGHVRHGSIPVATAVQTGSPQEFGVKLPEAVSVVVAVGSQASALAQAVFGLRGTSSEAVAMAARFDDAAAGTCTSRCCGTMSCCAVGVSAGPGDWAVLMGRNAPIRPNDIPLHEGLGPEASPKPPRTLA</sequence>
<evidence type="ECO:0000313" key="2">
    <source>
        <dbReference type="EMBL" id="MEN3226355.1"/>
    </source>
</evidence>
<reference evidence="2 3" key="1">
    <citation type="journal article" date="2023" name="PLoS ONE">
        <title>Complete genome assembly of Hawai'i environmental nontuberculous mycobacteria reveals unexpected co-isolation with methylobacteria.</title>
        <authorList>
            <person name="Hendrix J."/>
            <person name="Epperson L.E."/>
            <person name="Tong E.I."/>
            <person name="Chan Y.L."/>
            <person name="Hasan N.A."/>
            <person name="Dawrs S.N."/>
            <person name="Norton G.J."/>
            <person name="Virdi R."/>
            <person name="Crooks J.L."/>
            <person name="Chan E.D."/>
            <person name="Honda J.R."/>
            <person name="Strong M."/>
        </authorList>
    </citation>
    <scope>NUCLEOTIDE SEQUENCE [LARGE SCALE GENOMIC DNA]</scope>
    <source>
        <strain evidence="2 3">NJH_HI01</strain>
    </source>
</reference>
<comment type="caution">
    <text evidence="2">The sequence shown here is derived from an EMBL/GenBank/DDBJ whole genome shotgun (WGS) entry which is preliminary data.</text>
</comment>
<dbReference type="Proteomes" id="UP001404845">
    <property type="component" value="Unassembled WGS sequence"/>
</dbReference>
<dbReference type="EMBL" id="JAQYXL010000001">
    <property type="protein sequence ID" value="MEN3226355.1"/>
    <property type="molecule type" value="Genomic_DNA"/>
</dbReference>
<evidence type="ECO:0000313" key="3">
    <source>
        <dbReference type="Proteomes" id="UP001404845"/>
    </source>
</evidence>
<organism evidence="2 3">
    <name type="scientific">Methylorubrum rhodesianum</name>
    <dbReference type="NCBI Taxonomy" id="29427"/>
    <lineage>
        <taxon>Bacteria</taxon>
        <taxon>Pseudomonadati</taxon>
        <taxon>Pseudomonadota</taxon>
        <taxon>Alphaproteobacteria</taxon>
        <taxon>Hyphomicrobiales</taxon>
        <taxon>Methylobacteriaceae</taxon>
        <taxon>Methylorubrum</taxon>
    </lineage>
</organism>
<name>A0ABU9Z5M1_9HYPH</name>
<proteinExistence type="predicted"/>
<accession>A0ABU9Z5M1</accession>
<evidence type="ECO:0000256" key="1">
    <source>
        <dbReference type="SAM" id="MobiDB-lite"/>
    </source>
</evidence>